<feature type="compositionally biased region" description="Basic and acidic residues" evidence="3">
    <location>
        <begin position="109"/>
        <end position="123"/>
    </location>
</feature>
<evidence type="ECO:0000313" key="6">
    <source>
        <dbReference type="Proteomes" id="UP000792457"/>
    </source>
</evidence>
<reference evidence="5" key="2">
    <citation type="submission" date="2017-10" db="EMBL/GenBank/DDBJ databases">
        <title>Ladona fulva Genome sequencing and assembly.</title>
        <authorList>
            <person name="Murali S."/>
            <person name="Richards S."/>
            <person name="Bandaranaike D."/>
            <person name="Bellair M."/>
            <person name="Blankenburg K."/>
            <person name="Chao H."/>
            <person name="Dinh H."/>
            <person name="Doddapaneni H."/>
            <person name="Dugan-Rocha S."/>
            <person name="Elkadiri S."/>
            <person name="Gnanaolivu R."/>
            <person name="Hernandez B."/>
            <person name="Skinner E."/>
            <person name="Javaid M."/>
            <person name="Lee S."/>
            <person name="Li M."/>
            <person name="Ming W."/>
            <person name="Munidasa M."/>
            <person name="Muniz J."/>
            <person name="Nguyen L."/>
            <person name="Hughes D."/>
            <person name="Osuji N."/>
            <person name="Pu L.-L."/>
            <person name="Puazo M."/>
            <person name="Qu C."/>
            <person name="Quiroz J."/>
            <person name="Raj R."/>
            <person name="Weissenberger G."/>
            <person name="Xin Y."/>
            <person name="Zou X."/>
            <person name="Han Y."/>
            <person name="Worley K."/>
            <person name="Muzny D."/>
            <person name="Gibbs R."/>
        </authorList>
    </citation>
    <scope>NUCLEOTIDE SEQUENCE</scope>
    <source>
        <strain evidence="5">Sampled in the wild</strain>
    </source>
</reference>
<dbReference type="EMBL" id="KZ308154">
    <property type="protein sequence ID" value="KAG8223182.1"/>
    <property type="molecule type" value="Genomic_DNA"/>
</dbReference>
<dbReference type="PANTHER" id="PTHR46711:SF1">
    <property type="entry name" value="HISTONE-LYSINE N-METHYLTRANSFERASE SETD2"/>
    <property type="match status" value="1"/>
</dbReference>
<dbReference type="InterPro" id="IPR013257">
    <property type="entry name" value="SRI"/>
</dbReference>
<dbReference type="AlphaFoldDB" id="A0A8K0JWI1"/>
<dbReference type="GO" id="GO:0046975">
    <property type="term" value="F:histone H3K36 methyltransferase activity"/>
    <property type="evidence" value="ECO:0007669"/>
    <property type="project" value="InterPro"/>
</dbReference>
<gene>
    <name evidence="5" type="ORF">J437_LFUL000348</name>
</gene>
<reference evidence="5" key="1">
    <citation type="submission" date="2013-04" db="EMBL/GenBank/DDBJ databases">
        <authorList>
            <person name="Qu J."/>
            <person name="Murali S.C."/>
            <person name="Bandaranaike D."/>
            <person name="Bellair M."/>
            <person name="Blankenburg K."/>
            <person name="Chao H."/>
            <person name="Dinh H."/>
            <person name="Doddapaneni H."/>
            <person name="Downs B."/>
            <person name="Dugan-Rocha S."/>
            <person name="Elkadiri S."/>
            <person name="Gnanaolivu R.D."/>
            <person name="Hernandez B."/>
            <person name="Javaid M."/>
            <person name="Jayaseelan J.C."/>
            <person name="Lee S."/>
            <person name="Li M."/>
            <person name="Ming W."/>
            <person name="Munidasa M."/>
            <person name="Muniz J."/>
            <person name="Nguyen L."/>
            <person name="Ongeri F."/>
            <person name="Osuji N."/>
            <person name="Pu L.-L."/>
            <person name="Puazo M."/>
            <person name="Qu C."/>
            <person name="Quiroz J."/>
            <person name="Raj R."/>
            <person name="Weissenberger G."/>
            <person name="Xin Y."/>
            <person name="Zou X."/>
            <person name="Han Y."/>
            <person name="Richards S."/>
            <person name="Worley K."/>
            <person name="Muzny D."/>
            <person name="Gibbs R."/>
        </authorList>
    </citation>
    <scope>NUCLEOTIDE SEQUENCE</scope>
    <source>
        <strain evidence="5">Sampled in the wild</strain>
    </source>
</reference>
<comment type="caution">
    <text evidence="5">The sequence shown here is derived from an EMBL/GenBank/DDBJ whole genome shotgun (WGS) entry which is preliminary data.</text>
</comment>
<feature type="compositionally biased region" description="Low complexity" evidence="3">
    <location>
        <begin position="83"/>
        <end position="95"/>
    </location>
</feature>
<dbReference type="InterPro" id="IPR038190">
    <property type="entry name" value="SRI_sf"/>
</dbReference>
<dbReference type="Gene3D" id="1.10.1740.100">
    <property type="entry name" value="Set2, Rpb1 interacting domain"/>
    <property type="match status" value="1"/>
</dbReference>
<dbReference type="InterPro" id="IPR042294">
    <property type="entry name" value="SETD2_animal"/>
</dbReference>
<dbReference type="GO" id="GO:0005694">
    <property type="term" value="C:chromosome"/>
    <property type="evidence" value="ECO:0007669"/>
    <property type="project" value="InterPro"/>
</dbReference>
<name>A0A8K0JWI1_LADFU</name>
<evidence type="ECO:0000256" key="1">
    <source>
        <dbReference type="ARBA" id="ARBA00004123"/>
    </source>
</evidence>
<dbReference type="OrthoDB" id="422362at2759"/>
<proteinExistence type="predicted"/>
<dbReference type="Pfam" id="PF08236">
    <property type="entry name" value="SRI"/>
    <property type="match status" value="1"/>
</dbReference>
<accession>A0A8K0JWI1</accession>
<protein>
    <recommendedName>
        <fullName evidence="4">Set2 Rpb1 interacting domain-containing protein</fullName>
    </recommendedName>
</protein>
<comment type="subcellular location">
    <subcellularLocation>
        <location evidence="1">Nucleus</location>
    </subcellularLocation>
</comment>
<evidence type="ECO:0000256" key="3">
    <source>
        <dbReference type="SAM" id="MobiDB-lite"/>
    </source>
</evidence>
<dbReference type="Proteomes" id="UP000792457">
    <property type="component" value="Unassembled WGS sequence"/>
</dbReference>
<feature type="domain" description="Set2 Rpb1 interacting" evidence="4">
    <location>
        <begin position="157"/>
        <end position="194"/>
    </location>
</feature>
<feature type="region of interest" description="Disordered" evidence="3">
    <location>
        <begin position="44"/>
        <end position="131"/>
    </location>
</feature>
<feature type="compositionally biased region" description="Basic residues" evidence="3">
    <location>
        <begin position="64"/>
        <end position="82"/>
    </location>
</feature>
<sequence>MKCYLFYAQPRRESDHSESEKVYRQIKDRLRRRKMMREAGVAAAKHSMGAHPVSASSSSAISPMHRHHGNHRHHRRHHHHRPSSPNSTSATTATSGVRGDMDTGEEGDLERSLRQVEEGGLRDDELEGDEREGTIVAGADTSSSDLARRIKDNFRVNMAGVIVSCLNQHRRPDCKNGRIVNTEDFKHLARKVRKMFLIISPLLSFLF</sequence>
<evidence type="ECO:0000259" key="4">
    <source>
        <dbReference type="Pfam" id="PF08236"/>
    </source>
</evidence>
<keyword evidence="2" id="KW-0539">Nucleus</keyword>
<dbReference type="GO" id="GO:0006355">
    <property type="term" value="P:regulation of DNA-templated transcription"/>
    <property type="evidence" value="ECO:0007669"/>
    <property type="project" value="InterPro"/>
</dbReference>
<dbReference type="PANTHER" id="PTHR46711">
    <property type="entry name" value="HISTONE-LYSINE N-METHYLTRANSFERASE SETD2"/>
    <property type="match status" value="1"/>
</dbReference>
<organism evidence="5 6">
    <name type="scientific">Ladona fulva</name>
    <name type="common">Scarce chaser dragonfly</name>
    <name type="synonym">Libellula fulva</name>
    <dbReference type="NCBI Taxonomy" id="123851"/>
    <lineage>
        <taxon>Eukaryota</taxon>
        <taxon>Metazoa</taxon>
        <taxon>Ecdysozoa</taxon>
        <taxon>Arthropoda</taxon>
        <taxon>Hexapoda</taxon>
        <taxon>Insecta</taxon>
        <taxon>Pterygota</taxon>
        <taxon>Palaeoptera</taxon>
        <taxon>Odonata</taxon>
        <taxon>Epiprocta</taxon>
        <taxon>Anisoptera</taxon>
        <taxon>Libelluloidea</taxon>
        <taxon>Libellulidae</taxon>
        <taxon>Ladona</taxon>
    </lineage>
</organism>
<evidence type="ECO:0000313" key="5">
    <source>
        <dbReference type="EMBL" id="KAG8223182.1"/>
    </source>
</evidence>
<keyword evidence="6" id="KW-1185">Reference proteome</keyword>
<evidence type="ECO:0000256" key="2">
    <source>
        <dbReference type="ARBA" id="ARBA00023242"/>
    </source>
</evidence>